<dbReference type="OrthoDB" id="1333924at2"/>
<organism evidence="1 2">
    <name type="scientific">Gimesia algae</name>
    <dbReference type="NCBI Taxonomy" id="2527971"/>
    <lineage>
        <taxon>Bacteria</taxon>
        <taxon>Pseudomonadati</taxon>
        <taxon>Planctomycetota</taxon>
        <taxon>Planctomycetia</taxon>
        <taxon>Planctomycetales</taxon>
        <taxon>Planctomycetaceae</taxon>
        <taxon>Gimesia</taxon>
    </lineage>
</organism>
<reference evidence="1 2" key="1">
    <citation type="submission" date="2019-02" db="EMBL/GenBank/DDBJ databases">
        <title>Deep-cultivation of Planctomycetes and their phenomic and genomic characterization uncovers novel biology.</title>
        <authorList>
            <person name="Wiegand S."/>
            <person name="Jogler M."/>
            <person name="Boedeker C."/>
            <person name="Pinto D."/>
            <person name="Vollmers J."/>
            <person name="Rivas-Marin E."/>
            <person name="Kohn T."/>
            <person name="Peeters S.H."/>
            <person name="Heuer A."/>
            <person name="Rast P."/>
            <person name="Oberbeckmann S."/>
            <person name="Bunk B."/>
            <person name="Jeske O."/>
            <person name="Meyerdierks A."/>
            <person name="Storesund J.E."/>
            <person name="Kallscheuer N."/>
            <person name="Luecker S."/>
            <person name="Lage O.M."/>
            <person name="Pohl T."/>
            <person name="Merkel B.J."/>
            <person name="Hornburger P."/>
            <person name="Mueller R.-W."/>
            <person name="Bruemmer F."/>
            <person name="Labrenz M."/>
            <person name="Spormann A.M."/>
            <person name="Op den Camp H."/>
            <person name="Overmann J."/>
            <person name="Amann R."/>
            <person name="Jetten M.S.M."/>
            <person name="Mascher T."/>
            <person name="Medema M.H."/>
            <person name="Devos D.P."/>
            <person name="Kaster A.-K."/>
            <person name="Ovreas L."/>
            <person name="Rohde M."/>
            <person name="Galperin M.Y."/>
            <person name="Jogler C."/>
        </authorList>
    </citation>
    <scope>NUCLEOTIDE SEQUENCE [LARGE SCALE GENOMIC DNA]</scope>
    <source>
        <strain evidence="1 2">Pan161</strain>
    </source>
</reference>
<dbReference type="AlphaFoldDB" id="A0A517V907"/>
<proteinExistence type="predicted"/>
<dbReference type="KEGG" id="gax:Pan161_11080"/>
<name>A0A517V907_9PLAN</name>
<evidence type="ECO:0000313" key="1">
    <source>
        <dbReference type="EMBL" id="QDT89478.1"/>
    </source>
</evidence>
<dbReference type="RefSeq" id="WP_145224722.1">
    <property type="nucleotide sequence ID" value="NZ_CP036343.1"/>
</dbReference>
<dbReference type="EMBL" id="CP036343">
    <property type="protein sequence ID" value="QDT89478.1"/>
    <property type="molecule type" value="Genomic_DNA"/>
</dbReference>
<keyword evidence="2" id="KW-1185">Reference proteome</keyword>
<dbReference type="Proteomes" id="UP000316855">
    <property type="component" value="Chromosome"/>
</dbReference>
<evidence type="ECO:0000313" key="2">
    <source>
        <dbReference type="Proteomes" id="UP000316855"/>
    </source>
</evidence>
<accession>A0A517V907</accession>
<sequence length="240" mass="26899">MALVAEIRLWHQKYAAAREDAALLAHLVDQSLTQCRRTLEILEVRLAELGYPVTSLILEPETDQELRIARVEAVTQREVPIVLKLLWRTLGGISFIDVDDYSHCEFWGRLGIEGAHGFCDGVYVDACSQEWLDYTLEDFEACQSDNAVSEFLYSFAPDGYHKDDISGGDPYGLRGEGWLAEVVFFSWSGKRVPESAPAYPLDLLGYLRTSILECGGFPGLLGHPKFEPIREKLVAGLPLF</sequence>
<gene>
    <name evidence="1" type="ORF">Pan161_11080</name>
</gene>
<protein>
    <submittedName>
        <fullName evidence="1">Uncharacterized protein</fullName>
    </submittedName>
</protein>